<dbReference type="AlphaFoldDB" id="A0A1U9K1A5"/>
<protein>
    <recommendedName>
        <fullName evidence="15 16">Type III pantothenate kinase</fullName>
        <ecNumber evidence="6 16">2.7.1.33</ecNumber>
    </recommendedName>
    <alternativeName>
        <fullName evidence="16">PanK-III</fullName>
    </alternativeName>
    <alternativeName>
        <fullName evidence="16">Pantothenic acid kinase</fullName>
    </alternativeName>
</protein>
<dbReference type="InterPro" id="IPR004619">
    <property type="entry name" value="Type_III_PanK"/>
</dbReference>
<comment type="cofactor">
    <cofactor evidence="2">
        <name>K(+)</name>
        <dbReference type="ChEBI" id="CHEBI:29103"/>
    </cofactor>
</comment>
<dbReference type="Gene3D" id="3.30.420.40">
    <property type="match status" value="2"/>
</dbReference>
<comment type="function">
    <text evidence="16">Catalyzes the phosphorylation of pantothenate (Pan), the first step in CoA biosynthesis.</text>
</comment>
<dbReference type="GO" id="GO:0004594">
    <property type="term" value="F:pantothenate kinase activity"/>
    <property type="evidence" value="ECO:0007669"/>
    <property type="project" value="UniProtKB-UniRule"/>
</dbReference>
<dbReference type="Pfam" id="PF03309">
    <property type="entry name" value="Pan_kinase"/>
    <property type="match status" value="1"/>
</dbReference>
<feature type="binding site" evidence="16">
    <location>
        <begin position="101"/>
        <end position="104"/>
    </location>
    <ligand>
        <name>substrate</name>
    </ligand>
</feature>
<dbReference type="GO" id="GO:0005524">
    <property type="term" value="F:ATP binding"/>
    <property type="evidence" value="ECO:0007669"/>
    <property type="project" value="UniProtKB-UniRule"/>
</dbReference>
<keyword evidence="13 16" id="KW-0173">Coenzyme A biosynthesis</keyword>
<feature type="active site" description="Proton acceptor" evidence="16">
    <location>
        <position position="103"/>
    </location>
</feature>
<evidence type="ECO:0000313" key="18">
    <source>
        <dbReference type="Proteomes" id="UP000189369"/>
    </source>
</evidence>
<comment type="similarity">
    <text evidence="14 16">Belongs to the type III pantothenate kinase family.</text>
</comment>
<dbReference type="Proteomes" id="UP000189369">
    <property type="component" value="Chromosome"/>
</dbReference>
<comment type="cofactor">
    <cofactor evidence="16">
        <name>NH4(+)</name>
        <dbReference type="ChEBI" id="CHEBI:28938"/>
    </cofactor>
    <cofactor evidence="16">
        <name>K(+)</name>
        <dbReference type="ChEBI" id="CHEBI:29103"/>
    </cofactor>
    <text evidence="16">A monovalent cation. Ammonium or potassium.</text>
</comment>
<dbReference type="UniPathway" id="UPA00241">
    <property type="reaction ID" value="UER00352"/>
</dbReference>
<dbReference type="KEGG" id="phn:PAEH1_09440"/>
<evidence type="ECO:0000256" key="9">
    <source>
        <dbReference type="ARBA" id="ARBA00022741"/>
    </source>
</evidence>
<dbReference type="InterPro" id="IPR043129">
    <property type="entry name" value="ATPase_NBD"/>
</dbReference>
<evidence type="ECO:0000256" key="13">
    <source>
        <dbReference type="ARBA" id="ARBA00022993"/>
    </source>
</evidence>
<dbReference type="EC" id="2.7.1.33" evidence="6 16"/>
<evidence type="ECO:0000256" key="5">
    <source>
        <dbReference type="ARBA" id="ARBA00011738"/>
    </source>
</evidence>
<keyword evidence="10 16" id="KW-0418">Kinase</keyword>
<name>A0A1U9K1A5_9BURK</name>
<sequence length="267" mass="28866">MNLLIDIGNTRIKFGYALATGERCVQHTLAVIPQDLDQLVPWLQHHGLEPKRALLISVAKADVEQQVLQVLQGIGCDIMWLDATQPCDRLRNGYDQPSQLGADRWLSLIGVLVHHHALARPIVHASFGTATTVDTIRAATSTESALFQGGLILPGPQLMYEALATKTAKLGQGSGVLLDFPTHTRAAISTGIAAAQAGAVLRQWQLALDLGLGVPLLVCSGGGWALIQAEMEQAYQQRQRQLQLTPEALRYQPTPVLDGLAYMATQC</sequence>
<dbReference type="STRING" id="643674.PAEH1_09440"/>
<dbReference type="OrthoDB" id="9781305at2"/>
<evidence type="ECO:0000313" key="17">
    <source>
        <dbReference type="EMBL" id="AQS51729.1"/>
    </source>
</evidence>
<comment type="catalytic activity">
    <reaction evidence="1 16">
        <text>(R)-pantothenate + ATP = (R)-4'-phosphopantothenate + ADP + H(+)</text>
        <dbReference type="Rhea" id="RHEA:16373"/>
        <dbReference type="ChEBI" id="CHEBI:10986"/>
        <dbReference type="ChEBI" id="CHEBI:15378"/>
        <dbReference type="ChEBI" id="CHEBI:29032"/>
        <dbReference type="ChEBI" id="CHEBI:30616"/>
        <dbReference type="ChEBI" id="CHEBI:456216"/>
        <dbReference type="EC" id="2.7.1.33"/>
    </reaction>
</comment>
<organism evidence="17 18">
    <name type="scientific">Paenalcaligenes hominis</name>
    <dbReference type="NCBI Taxonomy" id="643674"/>
    <lineage>
        <taxon>Bacteria</taxon>
        <taxon>Pseudomonadati</taxon>
        <taxon>Pseudomonadota</taxon>
        <taxon>Betaproteobacteria</taxon>
        <taxon>Burkholderiales</taxon>
        <taxon>Alcaligenaceae</taxon>
        <taxon>Paenalcaligenes</taxon>
    </lineage>
</organism>
<reference evidence="17 18" key="1">
    <citation type="submission" date="2017-01" db="EMBL/GenBank/DDBJ databases">
        <title>Complete Genome Sequence of Paenalcaligenes hominis, Isolated from a paraplegic Patient with neurogenic bladder.</title>
        <authorList>
            <person name="Mukhopadhyay R."/>
            <person name="Joaquin J."/>
            <person name="Hogue R."/>
            <person name="Kilaru A."/>
            <person name="Jospin G."/>
            <person name="Mars K."/>
            <person name="Eisen J.A."/>
            <person name="Chaturvedi V."/>
        </authorList>
    </citation>
    <scope>NUCLEOTIDE SEQUENCE [LARGE SCALE GENOMIC DNA]</scope>
    <source>
        <strain evidence="17 18">15S00501</strain>
    </source>
</reference>
<evidence type="ECO:0000256" key="3">
    <source>
        <dbReference type="ARBA" id="ARBA00004496"/>
    </source>
</evidence>
<proteinExistence type="inferred from homology"/>
<evidence type="ECO:0000256" key="1">
    <source>
        <dbReference type="ARBA" id="ARBA00001206"/>
    </source>
</evidence>
<dbReference type="CDD" id="cd24015">
    <property type="entry name" value="ASKHA_NBD_PanK-III"/>
    <property type="match status" value="1"/>
</dbReference>
<evidence type="ECO:0000256" key="14">
    <source>
        <dbReference type="ARBA" id="ARBA00038036"/>
    </source>
</evidence>
<dbReference type="PANTHER" id="PTHR34265">
    <property type="entry name" value="TYPE III PANTOTHENATE KINASE"/>
    <property type="match status" value="1"/>
</dbReference>
<feature type="binding site" evidence="16">
    <location>
        <begin position="6"/>
        <end position="13"/>
    </location>
    <ligand>
        <name>ATP</name>
        <dbReference type="ChEBI" id="CHEBI:30616"/>
    </ligand>
</feature>
<dbReference type="GO" id="GO:0005737">
    <property type="term" value="C:cytoplasm"/>
    <property type="evidence" value="ECO:0007669"/>
    <property type="project" value="UniProtKB-SubCell"/>
</dbReference>
<dbReference type="HAMAP" id="MF_01274">
    <property type="entry name" value="Pantothen_kinase_3"/>
    <property type="match status" value="1"/>
</dbReference>
<comment type="subunit">
    <text evidence="5 16">Homodimer.</text>
</comment>
<comment type="caution">
    <text evidence="16">Lacks conserved residue(s) required for the propagation of feature annotation.</text>
</comment>
<dbReference type="PANTHER" id="PTHR34265:SF1">
    <property type="entry name" value="TYPE III PANTOTHENATE KINASE"/>
    <property type="match status" value="1"/>
</dbReference>
<dbReference type="SUPFAM" id="SSF53067">
    <property type="entry name" value="Actin-like ATPase domain"/>
    <property type="match status" value="2"/>
</dbReference>
<comment type="subcellular location">
    <subcellularLocation>
        <location evidence="3 16">Cytoplasm</location>
    </subcellularLocation>
</comment>
<accession>A0A1U9K1A5</accession>
<dbReference type="EMBL" id="CP019697">
    <property type="protein sequence ID" value="AQS51729.1"/>
    <property type="molecule type" value="Genomic_DNA"/>
</dbReference>
<dbReference type="GO" id="GO:0015937">
    <property type="term" value="P:coenzyme A biosynthetic process"/>
    <property type="evidence" value="ECO:0007669"/>
    <property type="project" value="UniProtKB-UniRule"/>
</dbReference>
<feature type="binding site" evidence="16">
    <location>
        <position position="129"/>
    </location>
    <ligand>
        <name>ATP</name>
        <dbReference type="ChEBI" id="CHEBI:30616"/>
    </ligand>
</feature>
<evidence type="ECO:0000256" key="7">
    <source>
        <dbReference type="ARBA" id="ARBA00022490"/>
    </source>
</evidence>
<evidence type="ECO:0000256" key="10">
    <source>
        <dbReference type="ARBA" id="ARBA00022777"/>
    </source>
</evidence>
<evidence type="ECO:0000256" key="6">
    <source>
        <dbReference type="ARBA" id="ARBA00012102"/>
    </source>
</evidence>
<keyword evidence="7 16" id="KW-0963">Cytoplasm</keyword>
<keyword evidence="12 16" id="KW-0630">Potassium</keyword>
<feature type="binding site" evidence="16">
    <location>
        <position position="184"/>
    </location>
    <ligand>
        <name>substrate</name>
    </ligand>
</feature>
<evidence type="ECO:0000256" key="15">
    <source>
        <dbReference type="ARBA" id="ARBA00040883"/>
    </source>
</evidence>
<evidence type="ECO:0000256" key="4">
    <source>
        <dbReference type="ARBA" id="ARBA00005225"/>
    </source>
</evidence>
<evidence type="ECO:0000256" key="8">
    <source>
        <dbReference type="ARBA" id="ARBA00022679"/>
    </source>
</evidence>
<keyword evidence="9 16" id="KW-0547">Nucleotide-binding</keyword>
<gene>
    <name evidence="16" type="primary">coaX</name>
    <name evidence="17" type="ORF">PAEH1_09440</name>
</gene>
<evidence type="ECO:0000256" key="11">
    <source>
        <dbReference type="ARBA" id="ARBA00022840"/>
    </source>
</evidence>
<feature type="binding site" evidence="16">
    <location>
        <position position="94"/>
    </location>
    <ligand>
        <name>substrate</name>
    </ligand>
</feature>
<evidence type="ECO:0000256" key="2">
    <source>
        <dbReference type="ARBA" id="ARBA00001958"/>
    </source>
</evidence>
<evidence type="ECO:0000256" key="12">
    <source>
        <dbReference type="ARBA" id="ARBA00022958"/>
    </source>
</evidence>
<comment type="pathway">
    <text evidence="4 16">Cofactor biosynthesis; coenzyme A biosynthesis; CoA from (R)-pantothenate: step 1/5.</text>
</comment>
<keyword evidence="11 16" id="KW-0067">ATP-binding</keyword>
<keyword evidence="8 16" id="KW-0808">Transferase</keyword>
<evidence type="ECO:0000256" key="16">
    <source>
        <dbReference type="HAMAP-Rule" id="MF_01274"/>
    </source>
</evidence>